<name>A0ABD1JNR7_9TELE</name>
<dbReference type="Pfam" id="PF00754">
    <property type="entry name" value="F5_F8_type_C"/>
    <property type="match status" value="1"/>
</dbReference>
<gene>
    <name evidence="10" type="ORF">ACEWY4_015214</name>
</gene>
<dbReference type="CDD" id="cd00057">
    <property type="entry name" value="FA58C"/>
    <property type="match status" value="1"/>
</dbReference>
<feature type="domain" description="F5/8 type C" evidence="8">
    <location>
        <begin position="275"/>
        <end position="424"/>
    </location>
</feature>
<comment type="caution">
    <text evidence="10">The sequence shown here is derived from an EMBL/GenBank/DDBJ whole genome shotgun (WGS) entry which is preliminary data.</text>
</comment>
<evidence type="ECO:0000256" key="1">
    <source>
        <dbReference type="ARBA" id="ARBA00004184"/>
    </source>
</evidence>
<keyword evidence="3" id="KW-0964">Secreted</keyword>
<dbReference type="GO" id="GO:0012505">
    <property type="term" value="C:endomembrane system"/>
    <property type="evidence" value="ECO:0007669"/>
    <property type="project" value="UniProtKB-SubCell"/>
</dbReference>
<dbReference type="GO" id="GO:0007155">
    <property type="term" value="P:cell adhesion"/>
    <property type="evidence" value="ECO:0007669"/>
    <property type="project" value="UniProtKB-KW"/>
</dbReference>
<dbReference type="GO" id="GO:0005576">
    <property type="term" value="C:extracellular region"/>
    <property type="evidence" value="ECO:0007669"/>
    <property type="project" value="UniProtKB-SubCell"/>
</dbReference>
<dbReference type="PANTHER" id="PTHR46806">
    <property type="entry name" value="F5/8 TYPE C DOMAIN-CONTAINING PROTEIN"/>
    <property type="match status" value="1"/>
</dbReference>
<evidence type="ECO:0000259" key="9">
    <source>
        <dbReference type="PROSITE" id="PS50923"/>
    </source>
</evidence>
<evidence type="ECO:0000256" key="7">
    <source>
        <dbReference type="PROSITE-ProRule" id="PRU00302"/>
    </source>
</evidence>
<dbReference type="PROSITE" id="PS50923">
    <property type="entry name" value="SUSHI"/>
    <property type="match status" value="4"/>
</dbReference>
<evidence type="ECO:0000256" key="6">
    <source>
        <dbReference type="ARBA" id="ARBA00023157"/>
    </source>
</evidence>
<dbReference type="InterPro" id="IPR035976">
    <property type="entry name" value="Sushi/SCR/CCP_sf"/>
</dbReference>
<dbReference type="SMART" id="SM00231">
    <property type="entry name" value="FA58C"/>
    <property type="match status" value="1"/>
</dbReference>
<dbReference type="AlphaFoldDB" id="A0ABD1JNR7"/>
<feature type="domain" description="Sushi" evidence="9">
    <location>
        <begin position="151"/>
        <end position="214"/>
    </location>
</feature>
<feature type="domain" description="Sushi" evidence="9">
    <location>
        <begin position="92"/>
        <end position="150"/>
    </location>
</feature>
<evidence type="ECO:0000259" key="8">
    <source>
        <dbReference type="PROSITE" id="PS50022"/>
    </source>
</evidence>
<dbReference type="InterPro" id="IPR008979">
    <property type="entry name" value="Galactose-bd-like_sf"/>
</dbReference>
<evidence type="ECO:0000256" key="4">
    <source>
        <dbReference type="ARBA" id="ARBA00022889"/>
    </source>
</evidence>
<dbReference type="SMART" id="SM00032">
    <property type="entry name" value="CCP"/>
    <property type="match status" value="4"/>
</dbReference>
<dbReference type="PANTHER" id="PTHR46806:SF5">
    <property type="entry name" value="F5_8 TYPE C DOMAIN-CONTAINING PROTEIN"/>
    <property type="match status" value="1"/>
</dbReference>
<evidence type="ECO:0000256" key="2">
    <source>
        <dbReference type="ARBA" id="ARBA00004613"/>
    </source>
</evidence>
<dbReference type="SUPFAM" id="SSF57535">
    <property type="entry name" value="Complement control module/SCR domain"/>
    <property type="match status" value="4"/>
</dbReference>
<dbReference type="Proteomes" id="UP001591681">
    <property type="component" value="Unassembled WGS sequence"/>
</dbReference>
<feature type="domain" description="Sushi" evidence="9">
    <location>
        <begin position="215"/>
        <end position="273"/>
    </location>
</feature>
<proteinExistence type="predicted"/>
<dbReference type="InterPro" id="IPR000436">
    <property type="entry name" value="Sushi_SCR_CCP_dom"/>
</dbReference>
<keyword evidence="4" id="KW-0130">Cell adhesion</keyword>
<evidence type="ECO:0000256" key="5">
    <source>
        <dbReference type="ARBA" id="ARBA00023136"/>
    </source>
</evidence>
<dbReference type="FunFam" id="2.60.120.260:FF:000002">
    <property type="entry name" value="Coagulation factor VIII"/>
    <property type="match status" value="1"/>
</dbReference>
<evidence type="ECO:0000256" key="3">
    <source>
        <dbReference type="ARBA" id="ARBA00022525"/>
    </source>
</evidence>
<dbReference type="Pfam" id="PF00084">
    <property type="entry name" value="Sushi"/>
    <property type="match status" value="4"/>
</dbReference>
<dbReference type="PROSITE" id="PS50022">
    <property type="entry name" value="FA58C_3"/>
    <property type="match status" value="1"/>
</dbReference>
<accession>A0ABD1JNR7</accession>
<feature type="disulfide bond" evidence="7">
    <location>
        <begin position="121"/>
        <end position="148"/>
    </location>
</feature>
<dbReference type="InterPro" id="IPR000421">
    <property type="entry name" value="FA58C"/>
</dbReference>
<dbReference type="SUPFAM" id="SSF49785">
    <property type="entry name" value="Galactose-binding domain-like"/>
    <property type="match status" value="1"/>
</dbReference>
<feature type="domain" description="Sushi" evidence="9">
    <location>
        <begin position="26"/>
        <end position="91"/>
    </location>
</feature>
<comment type="subcellular location">
    <subcellularLocation>
        <location evidence="1">Endomembrane system</location>
        <topology evidence="1">Peripheral membrane protein</topology>
    </subcellularLocation>
    <subcellularLocation>
        <location evidence="2">Secreted</location>
    </subcellularLocation>
</comment>
<keyword evidence="5" id="KW-0472">Membrane</keyword>
<dbReference type="PROSITE" id="PS01285">
    <property type="entry name" value="FA58C_1"/>
    <property type="match status" value="1"/>
</dbReference>
<organism evidence="10 11">
    <name type="scientific">Coilia grayii</name>
    <name type="common">Gray's grenadier anchovy</name>
    <dbReference type="NCBI Taxonomy" id="363190"/>
    <lineage>
        <taxon>Eukaryota</taxon>
        <taxon>Metazoa</taxon>
        <taxon>Chordata</taxon>
        <taxon>Craniata</taxon>
        <taxon>Vertebrata</taxon>
        <taxon>Euteleostomi</taxon>
        <taxon>Actinopterygii</taxon>
        <taxon>Neopterygii</taxon>
        <taxon>Teleostei</taxon>
        <taxon>Clupei</taxon>
        <taxon>Clupeiformes</taxon>
        <taxon>Clupeoidei</taxon>
        <taxon>Engraulidae</taxon>
        <taxon>Coilinae</taxon>
        <taxon>Coilia</taxon>
    </lineage>
</organism>
<keyword evidence="11" id="KW-1185">Reference proteome</keyword>
<sequence length="425" mass="47054">MVKQRKCNMGFSRLSPLCPSSPDAVGLCSKPITTEYAVLDPSGILKDTFVEASTVRLKCFPGYEPSSASPRTINCLDGQWRPPPGRFTCRKKSCGNPGDVHNGRYEFLEGVEFGAVIRAVCNEGYYMIGDDTRVCMANGEWDGSEPVCQVVKCGPPPAVPNGQPHFPPKDEYEFGQVVQYGCNSGHTLFGDSEQADMVHCLSNGSWSHHPRCVDVKCSSPSVPHAIRVEGGSEPYGYGATVKYECKGEYRMVSGTGRMVCLEHGWSSSPKCEAVCTNDLGLSSWHIADEKMSASSVLSQNFGLTKWDPHYARLDYSAWVNAWSPATSDHSQWLQVDLGSPKTVTGIITQGAKDFGHIQFVSAFKVAYSNHSSSWTVLDKIYQGNTDNNTHKRNMFNPPFYARFVRFLPLQWHKRITVRMELLGCD</sequence>
<dbReference type="CDD" id="cd00033">
    <property type="entry name" value="CCP"/>
    <property type="match status" value="3"/>
</dbReference>
<protein>
    <submittedName>
        <fullName evidence="10">Uncharacterized protein</fullName>
    </submittedName>
</protein>
<dbReference type="Gene3D" id="2.60.120.260">
    <property type="entry name" value="Galactose-binding domain-like"/>
    <property type="match status" value="1"/>
</dbReference>
<dbReference type="EMBL" id="JBHFQA010000013">
    <property type="protein sequence ID" value="KAL2088315.1"/>
    <property type="molecule type" value="Genomic_DNA"/>
</dbReference>
<comment type="caution">
    <text evidence="7">Lacks conserved residue(s) required for the propagation of feature annotation.</text>
</comment>
<keyword evidence="7" id="KW-0768">Sushi</keyword>
<dbReference type="InterPro" id="IPR050633">
    <property type="entry name" value="Neuropilin_MCO_CoagFactor"/>
</dbReference>
<reference evidence="10 11" key="1">
    <citation type="submission" date="2024-09" db="EMBL/GenBank/DDBJ databases">
        <title>A chromosome-level genome assembly of Gray's grenadier anchovy, Coilia grayii.</title>
        <authorList>
            <person name="Fu Z."/>
        </authorList>
    </citation>
    <scope>NUCLEOTIDE SEQUENCE [LARGE SCALE GENOMIC DNA]</scope>
    <source>
        <strain evidence="10">G4</strain>
        <tissue evidence="10">Muscle</tissue>
    </source>
</reference>
<evidence type="ECO:0000313" key="10">
    <source>
        <dbReference type="EMBL" id="KAL2088315.1"/>
    </source>
</evidence>
<keyword evidence="6 7" id="KW-1015">Disulfide bond</keyword>
<feature type="disulfide bond" evidence="7">
    <location>
        <begin position="217"/>
        <end position="260"/>
    </location>
</feature>
<evidence type="ECO:0000313" key="11">
    <source>
        <dbReference type="Proteomes" id="UP001591681"/>
    </source>
</evidence>
<dbReference type="Gene3D" id="2.10.70.10">
    <property type="entry name" value="Complement Module, domain 1"/>
    <property type="match status" value="4"/>
</dbReference>